<evidence type="ECO:0000256" key="5">
    <source>
        <dbReference type="ARBA" id="ARBA00022692"/>
    </source>
</evidence>
<evidence type="ECO:0000256" key="9">
    <source>
        <dbReference type="RuleBase" id="RU369079"/>
    </source>
</evidence>
<keyword evidence="2 9" id="KW-0813">Transport</keyword>
<evidence type="ECO:0000313" key="11">
    <source>
        <dbReference type="EMBL" id="QRJ63108.1"/>
    </source>
</evidence>
<keyword evidence="4 9" id="KW-0997">Cell inner membrane</keyword>
<comment type="similarity">
    <text evidence="8 9">Belongs to the TRAP transporter small permease family.</text>
</comment>
<dbReference type="GO" id="GO:0015740">
    <property type="term" value="P:C4-dicarboxylate transport"/>
    <property type="evidence" value="ECO:0007669"/>
    <property type="project" value="TreeGrafter"/>
</dbReference>
<dbReference type="Proteomes" id="UP000663444">
    <property type="component" value="Chromosome"/>
</dbReference>
<dbReference type="GO" id="GO:0022857">
    <property type="term" value="F:transmembrane transporter activity"/>
    <property type="evidence" value="ECO:0007669"/>
    <property type="project" value="UniProtKB-UniRule"/>
</dbReference>
<feature type="transmembrane region" description="Helical" evidence="9">
    <location>
        <begin position="21"/>
        <end position="40"/>
    </location>
</feature>
<organism evidence="11 12">
    <name type="scientific">Azospira restricta</name>
    <dbReference type="NCBI Taxonomy" id="404405"/>
    <lineage>
        <taxon>Bacteria</taxon>
        <taxon>Pseudomonadati</taxon>
        <taxon>Pseudomonadota</taxon>
        <taxon>Betaproteobacteria</taxon>
        <taxon>Rhodocyclales</taxon>
        <taxon>Rhodocyclaceae</taxon>
        <taxon>Azospira</taxon>
    </lineage>
</organism>
<protein>
    <recommendedName>
        <fullName evidence="9">TRAP transporter small permease protein</fullName>
    </recommendedName>
</protein>
<comment type="function">
    <text evidence="9">Part of the tripartite ATP-independent periplasmic (TRAP) transport system.</text>
</comment>
<evidence type="ECO:0000259" key="10">
    <source>
        <dbReference type="Pfam" id="PF04290"/>
    </source>
</evidence>
<evidence type="ECO:0000256" key="6">
    <source>
        <dbReference type="ARBA" id="ARBA00022989"/>
    </source>
</evidence>
<dbReference type="InterPro" id="IPR007387">
    <property type="entry name" value="TRAP_DctQ"/>
</dbReference>
<evidence type="ECO:0000256" key="2">
    <source>
        <dbReference type="ARBA" id="ARBA00022448"/>
    </source>
</evidence>
<feature type="transmembrane region" description="Helical" evidence="9">
    <location>
        <begin position="52"/>
        <end position="70"/>
    </location>
</feature>
<accession>A0A974PXT2</accession>
<dbReference type="EMBL" id="CP064781">
    <property type="protein sequence ID" value="QRJ63108.1"/>
    <property type="molecule type" value="Genomic_DNA"/>
</dbReference>
<dbReference type="AlphaFoldDB" id="A0A974PXT2"/>
<gene>
    <name evidence="11" type="ORF">IWH25_15345</name>
</gene>
<keyword evidence="3" id="KW-1003">Cell membrane</keyword>
<evidence type="ECO:0000256" key="4">
    <source>
        <dbReference type="ARBA" id="ARBA00022519"/>
    </source>
</evidence>
<keyword evidence="7 9" id="KW-0472">Membrane</keyword>
<dbReference type="PANTHER" id="PTHR35011">
    <property type="entry name" value="2,3-DIKETO-L-GULONATE TRAP TRANSPORTER SMALL PERMEASE PROTEIN YIAM"/>
    <property type="match status" value="1"/>
</dbReference>
<feature type="transmembrane region" description="Helical" evidence="9">
    <location>
        <begin position="90"/>
        <end position="112"/>
    </location>
</feature>
<dbReference type="GO" id="GO:0005886">
    <property type="term" value="C:plasma membrane"/>
    <property type="evidence" value="ECO:0007669"/>
    <property type="project" value="UniProtKB-SubCell"/>
</dbReference>
<feature type="domain" description="Tripartite ATP-independent periplasmic transporters DctQ component" evidence="10">
    <location>
        <begin position="29"/>
        <end position="160"/>
    </location>
</feature>
<feature type="transmembrane region" description="Helical" evidence="9">
    <location>
        <begin position="139"/>
        <end position="163"/>
    </location>
</feature>
<proteinExistence type="inferred from homology"/>
<keyword evidence="6 9" id="KW-1133">Transmembrane helix</keyword>
<dbReference type="InterPro" id="IPR055348">
    <property type="entry name" value="DctQ"/>
</dbReference>
<sequence length="220" mass="23375">MLTQSLVQASTTLARWSVRGGGGLMFVGAMVVAVDVVLRKLFSVTFGGADELAGYAMAIATTWSFSYVLLMRGNVRVDALYIHLPSKLGIALDLVAVLGLGVFAALLARYGYEVFATSWELGSRSNSELKVPLWVPQGLWLLGLGQLVLTAAVLFVRALTLLLQRNAAEFKRLLGAKTIEEEAGAEASYVKEHEGEFLAAHVVPGAASPAADNHTANKGA</sequence>
<comment type="subcellular location">
    <subcellularLocation>
        <location evidence="1 9">Cell inner membrane</location>
        <topology evidence="1 9">Multi-pass membrane protein</topology>
    </subcellularLocation>
</comment>
<reference evidence="11" key="1">
    <citation type="submission" date="2020-11" db="EMBL/GenBank/DDBJ databases">
        <title>Azospira restricta DSM 18626 genome sequence.</title>
        <authorList>
            <person name="Moe W.M."/>
        </authorList>
    </citation>
    <scope>NUCLEOTIDE SEQUENCE</scope>
    <source>
        <strain evidence="11">DSM 18626</strain>
    </source>
</reference>
<dbReference type="PANTHER" id="PTHR35011:SF10">
    <property type="entry name" value="TRAP TRANSPORTER SMALL PERMEASE PROTEIN"/>
    <property type="match status" value="1"/>
</dbReference>
<keyword evidence="5 9" id="KW-0812">Transmembrane</keyword>
<evidence type="ECO:0000313" key="12">
    <source>
        <dbReference type="Proteomes" id="UP000663444"/>
    </source>
</evidence>
<evidence type="ECO:0000256" key="1">
    <source>
        <dbReference type="ARBA" id="ARBA00004429"/>
    </source>
</evidence>
<name>A0A974PXT2_9RHOO</name>
<comment type="subunit">
    <text evidence="9">The complex comprises the extracytoplasmic solute receptor protein and the two transmembrane proteins.</text>
</comment>
<dbReference type="Pfam" id="PF04290">
    <property type="entry name" value="DctQ"/>
    <property type="match status" value="1"/>
</dbReference>
<evidence type="ECO:0000256" key="7">
    <source>
        <dbReference type="ARBA" id="ARBA00023136"/>
    </source>
</evidence>
<evidence type="ECO:0000256" key="8">
    <source>
        <dbReference type="ARBA" id="ARBA00038436"/>
    </source>
</evidence>
<keyword evidence="12" id="KW-1185">Reference proteome</keyword>
<dbReference type="RefSeq" id="WP_203386637.1">
    <property type="nucleotide sequence ID" value="NZ_CP064781.1"/>
</dbReference>
<dbReference type="KEGG" id="ares:IWH25_15345"/>
<evidence type="ECO:0000256" key="3">
    <source>
        <dbReference type="ARBA" id="ARBA00022475"/>
    </source>
</evidence>